<dbReference type="PANTHER" id="PTHR23150">
    <property type="entry name" value="SULFATASE MODIFYING FACTOR 1, 2"/>
    <property type="match status" value="1"/>
</dbReference>
<dbReference type="Pfam" id="PF03781">
    <property type="entry name" value="FGE-sulfatase"/>
    <property type="match status" value="1"/>
</dbReference>
<dbReference type="Proteomes" id="UP000239589">
    <property type="component" value="Unassembled WGS sequence"/>
</dbReference>
<accession>A0A2S6CYM2</accession>
<gene>
    <name evidence="2" type="ORF">CUN59_02240</name>
</gene>
<keyword evidence="2" id="KW-0723">Serine/threonine-protein kinase</keyword>
<dbReference type="CDD" id="cd14014">
    <property type="entry name" value="STKc_PknB_like"/>
    <property type="match status" value="1"/>
</dbReference>
<dbReference type="SMART" id="SM00220">
    <property type="entry name" value="S_TKc"/>
    <property type="match status" value="1"/>
</dbReference>
<dbReference type="EMBL" id="PGEM01000016">
    <property type="protein sequence ID" value="PPJ64868.1"/>
    <property type="molecule type" value="Genomic_DNA"/>
</dbReference>
<dbReference type="RefSeq" id="WP_104386304.1">
    <property type="nucleotide sequence ID" value="NZ_PGEM01000016.1"/>
</dbReference>
<dbReference type="InterPro" id="IPR000719">
    <property type="entry name" value="Prot_kinase_dom"/>
</dbReference>
<feature type="domain" description="Protein kinase" evidence="1">
    <location>
        <begin position="37"/>
        <end position="296"/>
    </location>
</feature>
<dbReference type="PROSITE" id="PS50011">
    <property type="entry name" value="PROTEIN_KINASE_DOM"/>
    <property type="match status" value="1"/>
</dbReference>
<dbReference type="GO" id="GO:0004674">
    <property type="term" value="F:protein serine/threonine kinase activity"/>
    <property type="evidence" value="ECO:0007669"/>
    <property type="project" value="UniProtKB-KW"/>
</dbReference>
<evidence type="ECO:0000259" key="1">
    <source>
        <dbReference type="PROSITE" id="PS50011"/>
    </source>
</evidence>
<protein>
    <submittedName>
        <fullName evidence="2">Serine/threonine protein kinase</fullName>
    </submittedName>
</protein>
<evidence type="ECO:0000313" key="3">
    <source>
        <dbReference type="Proteomes" id="UP000239589"/>
    </source>
</evidence>
<comment type="caution">
    <text evidence="2">The sequence shown here is derived from an EMBL/GenBank/DDBJ whole genome shotgun (WGS) entry which is preliminary data.</text>
</comment>
<dbReference type="Gene3D" id="1.10.510.10">
    <property type="entry name" value="Transferase(Phosphotransferase) domain 1"/>
    <property type="match status" value="1"/>
</dbReference>
<dbReference type="PANTHER" id="PTHR23150:SF35">
    <property type="entry name" value="BLL6746 PROTEIN"/>
    <property type="match status" value="1"/>
</dbReference>
<keyword evidence="2" id="KW-0418">Kinase</keyword>
<dbReference type="InterPro" id="IPR005532">
    <property type="entry name" value="SUMF_dom"/>
</dbReference>
<evidence type="ECO:0000313" key="2">
    <source>
        <dbReference type="EMBL" id="PPJ64868.1"/>
    </source>
</evidence>
<dbReference type="NCBIfam" id="NF045510">
    <property type="entry name" value="4Cys_prefix_kin"/>
    <property type="match status" value="1"/>
</dbReference>
<dbReference type="InterPro" id="IPR042095">
    <property type="entry name" value="SUMF_sf"/>
</dbReference>
<dbReference type="AlphaFoldDB" id="A0A2S6CYM2"/>
<dbReference type="SUPFAM" id="SSF56436">
    <property type="entry name" value="C-type lectin-like"/>
    <property type="match status" value="1"/>
</dbReference>
<dbReference type="InterPro" id="IPR016187">
    <property type="entry name" value="CTDL_fold"/>
</dbReference>
<dbReference type="SUPFAM" id="SSF56112">
    <property type="entry name" value="Protein kinase-like (PK-like)"/>
    <property type="match status" value="1"/>
</dbReference>
<dbReference type="InterPro" id="IPR051043">
    <property type="entry name" value="Sulfatase_Mod_Factor_Kinase"/>
</dbReference>
<dbReference type="GO" id="GO:0120147">
    <property type="term" value="F:formylglycine-generating oxidase activity"/>
    <property type="evidence" value="ECO:0007669"/>
    <property type="project" value="TreeGrafter"/>
</dbReference>
<dbReference type="InterPro" id="IPR011009">
    <property type="entry name" value="Kinase-like_dom_sf"/>
</dbReference>
<dbReference type="Pfam" id="PF00069">
    <property type="entry name" value="Pkinase"/>
    <property type="match status" value="1"/>
</dbReference>
<dbReference type="OrthoDB" id="9801841at2"/>
<dbReference type="GO" id="GO:0005524">
    <property type="term" value="F:ATP binding"/>
    <property type="evidence" value="ECO:0007669"/>
    <property type="project" value="InterPro"/>
</dbReference>
<keyword evidence="3" id="KW-1185">Reference proteome</keyword>
<reference evidence="2 3" key="1">
    <citation type="submission" date="2018-02" db="EMBL/GenBank/DDBJ databases">
        <title>Discovery of a pederin family compound in a non-symbiotic bloom-forming cyanobacterium.</title>
        <authorList>
            <person name="Kust A."/>
            <person name="Mares J."/>
            <person name="Jokela J."/>
            <person name="Urajova P."/>
            <person name="Hajek J."/>
            <person name="Saurav K."/>
            <person name="Voracova K."/>
            <person name="Fewer D.P."/>
            <person name="Haapaniemi E."/>
            <person name="Permi P."/>
            <person name="Rehakova K."/>
            <person name="Sivonen K."/>
            <person name="Hrouzek P."/>
        </authorList>
    </citation>
    <scope>NUCLEOTIDE SEQUENCE [LARGE SCALE GENOMIC DNA]</scope>
    <source>
        <strain evidence="2 3">CHARLIE-1</strain>
    </source>
</reference>
<keyword evidence="2" id="KW-0808">Transferase</keyword>
<organism evidence="2 3">
    <name type="scientific">Cuspidothrix issatschenkoi CHARLIE-1</name>
    <dbReference type="NCBI Taxonomy" id="2052836"/>
    <lineage>
        <taxon>Bacteria</taxon>
        <taxon>Bacillati</taxon>
        <taxon>Cyanobacteriota</taxon>
        <taxon>Cyanophyceae</taxon>
        <taxon>Nostocales</taxon>
        <taxon>Aphanizomenonaceae</taxon>
        <taxon>Cuspidothrix</taxon>
    </lineage>
</organism>
<dbReference type="Gene3D" id="3.90.1580.10">
    <property type="entry name" value="paralog of FGE (formylglycine-generating enzyme)"/>
    <property type="match status" value="1"/>
</dbReference>
<proteinExistence type="predicted"/>
<sequence length="635" mass="71966">MICCLNPNCSQPINPDDHKFCQSCRTPLIPLLINRFRVLRVLSAEGGFGRTYLAEDSQKLNETCVIKQLAPKQSGTHALKKATELFIEEAKRLQDLGEHPQIPTLFAHFEDNGFLYLVQEFIEGENLLDEFKQKGKYKENQIRELLLNLLPSLKFIHERQVIHRDIKPQNIMRRASDGKLVLIDFGASKQLTTTVHTQIGTRIGSYGYSPLEQIQGGEAYPASDLFALGATCFHLLTGVDPFNLWTINGFSWVNNWRQYLPSPVSQELGQVLDKLLKVEIQERYQFADKVIKDIQIPPTGYVPSIGNKNPSSGNSKTNINHTIDRRVFIYGALSLSAVIVPVIGQSLFSGKQNNTLIPENTTNNLKTFSFEVVSTNASGNIINRRDESAKYFIEDLGNGVTLEMVEIPGGTFIMGSPENEAERSSDESPQHQVTVPSFFIGKYELTQAQYQAITGNNPSYFKGNNRPVEQVSWNDAVTFCEKLSQKTQKNYRLPSEAEWEYACRAGTTTPFYFGDNITPDLVNYNGNYPYESAPKGKYRQQTTDVGTFPPNAFGLYDMHGNVWEWCEDDWHENYLNAPIDGSAWNSRSGIDKKLLRGGSWSFDARYCRAAARNWFSRVFRYLNYGFRVVSSFRTL</sequence>
<name>A0A2S6CYM2_9CYAN</name>